<evidence type="ECO:0000313" key="1">
    <source>
        <dbReference type="EMBL" id="JAH05666.1"/>
    </source>
</evidence>
<protein>
    <submittedName>
        <fullName evidence="1">Uncharacterized protein</fullName>
    </submittedName>
</protein>
<dbReference type="AlphaFoldDB" id="A0A0E9PM00"/>
<name>A0A0E9PM00_ANGAN</name>
<accession>A0A0E9PM00</accession>
<reference evidence="1" key="2">
    <citation type="journal article" date="2015" name="Fish Shellfish Immunol.">
        <title>Early steps in the European eel (Anguilla anguilla)-Vibrio vulnificus interaction in the gills: Role of the RtxA13 toxin.</title>
        <authorList>
            <person name="Callol A."/>
            <person name="Pajuelo D."/>
            <person name="Ebbesson L."/>
            <person name="Teles M."/>
            <person name="MacKenzie S."/>
            <person name="Amaro C."/>
        </authorList>
    </citation>
    <scope>NUCLEOTIDE SEQUENCE</scope>
</reference>
<dbReference type="EMBL" id="GBXM01102911">
    <property type="protein sequence ID" value="JAH05666.1"/>
    <property type="molecule type" value="Transcribed_RNA"/>
</dbReference>
<reference evidence="1" key="1">
    <citation type="submission" date="2014-11" db="EMBL/GenBank/DDBJ databases">
        <authorList>
            <person name="Amaro Gonzalez C."/>
        </authorList>
    </citation>
    <scope>NUCLEOTIDE SEQUENCE</scope>
</reference>
<organism evidence="1">
    <name type="scientific">Anguilla anguilla</name>
    <name type="common">European freshwater eel</name>
    <name type="synonym">Muraena anguilla</name>
    <dbReference type="NCBI Taxonomy" id="7936"/>
    <lineage>
        <taxon>Eukaryota</taxon>
        <taxon>Metazoa</taxon>
        <taxon>Chordata</taxon>
        <taxon>Craniata</taxon>
        <taxon>Vertebrata</taxon>
        <taxon>Euteleostomi</taxon>
        <taxon>Actinopterygii</taxon>
        <taxon>Neopterygii</taxon>
        <taxon>Teleostei</taxon>
        <taxon>Anguilliformes</taxon>
        <taxon>Anguillidae</taxon>
        <taxon>Anguilla</taxon>
    </lineage>
</organism>
<sequence length="24" mass="2863">MNSPPKEMFCICKILNWKIKYCAT</sequence>
<proteinExistence type="predicted"/>